<evidence type="ECO:0000256" key="4">
    <source>
        <dbReference type="ARBA" id="ARBA00023125"/>
    </source>
</evidence>
<dbReference type="InterPro" id="IPR021858">
    <property type="entry name" value="Fun_TF"/>
</dbReference>
<evidence type="ECO:0000313" key="9">
    <source>
        <dbReference type="EMBL" id="KAF4301632.1"/>
    </source>
</evidence>
<evidence type="ECO:0000313" key="10">
    <source>
        <dbReference type="EMBL" id="KAF4305857.1"/>
    </source>
</evidence>
<dbReference type="Gene3D" id="1.20.1280.50">
    <property type="match status" value="1"/>
</dbReference>
<dbReference type="AlphaFoldDB" id="A0A8H4ISZ9"/>
<comment type="caution">
    <text evidence="10">The sequence shown here is derived from an EMBL/GenBank/DDBJ whole genome shotgun (WGS) entry which is preliminary data.</text>
</comment>
<dbReference type="GO" id="GO:0003677">
    <property type="term" value="F:DNA binding"/>
    <property type="evidence" value="ECO:0007669"/>
    <property type="project" value="UniProtKB-KW"/>
</dbReference>
<sequence>MSCLLGLSNELIHEILLKVGPADLAHVSQCCRSLYTFISDNELLWKELYLEHFDDPREQQPDVKVSWQSELSRMWKLNLLLTSENSDVKKANFPFIASAINDLLATSAPNQPSSTCKFLRQHFDESRTANRNSILCGSSLFNRAGSEDQKPFPEEHDRQASAKLNVLHGVPMEPPKRGETPIHSYARSRVYDLRRYTDDTFWGPFMDDGSQTVDWENLESIMIVLSHNIHRFCERTYGRFRPIWNVPFDGVSTNSFRSKPPFRFDDDEDSESGLWEAMHIITPATSSNARSFQRVDSLLNNSGTSLEDQDPYGVTGTWARIVCFLDYTDLYHFNFENDTIPDDQPREPIATQEAIRFITLNLRVRRIEPPGPGDGQALPVVHFTGTSRSMHASWDPNANSKIRGTVRLTPEGHVRWTSFSIFHGCISSGRICFGYATSPRRPAEPGAIPSGRSANATFVPITRQLFDSSDTPEEGRALDFFFSRTAPQLSSYFDASFWSRLVLQFGQCEPAVRHALMAVSSAHEQAEVCARGLEMSDGSRGRFTLRQYNKAIARLSEQAYGGPQPSRTLLLTCVLFVCLEFLRGDTNMAMTHTLSGLNILNTWQADVAKQKQRGYSDYQRKEEDFVNENLAPIFCRLSVVSTLLGKPTPIVRSRPLSMDNSESPSAATGTSFKTLNEARDALVDIQNSGLRFMWATMEKKYQGTIAMTEILEQVRLEMRLAEWHRALDELEGRLSRRPKSQITAQTKQAEEDSLIILRLLYFVAHIWLSSCLSLKETAFDAFLSEFQQINALSARLLSRRRTSSSTSYSSSTSSSPTAGPCSGGGAFFSFDTEIVGPLYFTAIKCREPTIRRQTLALLDQCNKREGAIDSRRASQLATAIMQIEEAGMHHAASAAGAITANHNNNPQHAQPPSTRLDTAALFLPPSTNTTTTTTPFPSESTRVAHVVGLPTTFTESASANAAAMPPSASPCQTVADTAARLPAEGNRVMAYYEPVMLPSARALPPGVQSATGGQGLAYMTMEGMFRQEDAFAGVGFGGSGGGGGGGGQGGQGQGEGEWWGGQQQQHQYGGHFYG</sequence>
<keyword evidence="2" id="KW-0862">Zinc</keyword>
<dbReference type="EMBL" id="WWBZ02000082">
    <property type="protein sequence ID" value="KAF4301632.1"/>
    <property type="molecule type" value="Genomic_DNA"/>
</dbReference>
<keyword evidence="1" id="KW-0479">Metal-binding</keyword>
<dbReference type="SUPFAM" id="SSF81383">
    <property type="entry name" value="F-box domain"/>
    <property type="match status" value="1"/>
</dbReference>
<evidence type="ECO:0000256" key="1">
    <source>
        <dbReference type="ARBA" id="ARBA00022723"/>
    </source>
</evidence>
<gene>
    <name evidence="10" type="ORF">GTA08_BOTSDO06892</name>
    <name evidence="9" type="ORF">GTA08_BOTSDO11087</name>
</gene>
<feature type="compositionally biased region" description="Gly residues" evidence="7">
    <location>
        <begin position="1035"/>
        <end position="1059"/>
    </location>
</feature>
<dbReference type="Pfam" id="PF11951">
    <property type="entry name" value="Fungal_trans_2"/>
    <property type="match status" value="1"/>
</dbReference>
<keyword evidence="6" id="KW-0539">Nucleus</keyword>
<keyword evidence="11" id="KW-1185">Reference proteome</keyword>
<evidence type="ECO:0000256" key="6">
    <source>
        <dbReference type="ARBA" id="ARBA00023242"/>
    </source>
</evidence>
<evidence type="ECO:0000256" key="2">
    <source>
        <dbReference type="ARBA" id="ARBA00022833"/>
    </source>
</evidence>
<evidence type="ECO:0000256" key="5">
    <source>
        <dbReference type="ARBA" id="ARBA00023163"/>
    </source>
</evidence>
<dbReference type="PANTHER" id="PTHR36206:SF12">
    <property type="entry name" value="ASPERCRYPTIN BIOSYNTHESIS CLUSTER-SPECIFIC TRANSCRIPTION REGULATOR ATNN-RELATED"/>
    <property type="match status" value="1"/>
</dbReference>
<dbReference type="Proteomes" id="UP000572817">
    <property type="component" value="Unassembled WGS sequence"/>
</dbReference>
<dbReference type="InterPro" id="IPR052360">
    <property type="entry name" value="Transcr_Regulatory_Proteins"/>
</dbReference>
<proteinExistence type="predicted"/>
<evidence type="ECO:0000256" key="7">
    <source>
        <dbReference type="SAM" id="MobiDB-lite"/>
    </source>
</evidence>
<protein>
    <submittedName>
        <fullName evidence="10">F-box domain cyclin-like protein</fullName>
    </submittedName>
</protein>
<evidence type="ECO:0000259" key="8">
    <source>
        <dbReference type="PROSITE" id="PS50181"/>
    </source>
</evidence>
<dbReference type="Pfam" id="PF12937">
    <property type="entry name" value="F-box-like"/>
    <property type="match status" value="1"/>
</dbReference>
<evidence type="ECO:0000313" key="11">
    <source>
        <dbReference type="Proteomes" id="UP000572817"/>
    </source>
</evidence>
<keyword evidence="3" id="KW-0805">Transcription regulation</keyword>
<dbReference type="SMART" id="SM00256">
    <property type="entry name" value="FBOX"/>
    <property type="match status" value="1"/>
</dbReference>
<name>A0A8H4ISZ9_9PEZI</name>
<dbReference type="InterPro" id="IPR001810">
    <property type="entry name" value="F-box_dom"/>
</dbReference>
<feature type="domain" description="F-box" evidence="8">
    <location>
        <begin position="1"/>
        <end position="48"/>
    </location>
</feature>
<accession>A0A8H4ISZ9</accession>
<dbReference type="PANTHER" id="PTHR36206">
    <property type="entry name" value="ASPERCRYPTIN BIOSYNTHESIS CLUSTER-SPECIFIC TRANSCRIPTION REGULATOR ATNN-RELATED"/>
    <property type="match status" value="1"/>
</dbReference>
<dbReference type="PROSITE" id="PS50181">
    <property type="entry name" value="FBOX"/>
    <property type="match status" value="1"/>
</dbReference>
<dbReference type="EMBL" id="WWBZ02000040">
    <property type="protein sequence ID" value="KAF4305857.1"/>
    <property type="molecule type" value="Genomic_DNA"/>
</dbReference>
<dbReference type="OrthoDB" id="3226064at2759"/>
<keyword evidence="5" id="KW-0804">Transcription</keyword>
<feature type="compositionally biased region" description="Low complexity" evidence="7">
    <location>
        <begin position="1060"/>
        <end position="1074"/>
    </location>
</feature>
<dbReference type="GO" id="GO:0046872">
    <property type="term" value="F:metal ion binding"/>
    <property type="evidence" value="ECO:0007669"/>
    <property type="project" value="UniProtKB-KW"/>
</dbReference>
<keyword evidence="4" id="KW-0238">DNA-binding</keyword>
<evidence type="ECO:0000256" key="3">
    <source>
        <dbReference type="ARBA" id="ARBA00023015"/>
    </source>
</evidence>
<dbReference type="InterPro" id="IPR036047">
    <property type="entry name" value="F-box-like_dom_sf"/>
</dbReference>
<organism evidence="10 11">
    <name type="scientific">Botryosphaeria dothidea</name>
    <dbReference type="NCBI Taxonomy" id="55169"/>
    <lineage>
        <taxon>Eukaryota</taxon>
        <taxon>Fungi</taxon>
        <taxon>Dikarya</taxon>
        <taxon>Ascomycota</taxon>
        <taxon>Pezizomycotina</taxon>
        <taxon>Dothideomycetes</taxon>
        <taxon>Dothideomycetes incertae sedis</taxon>
        <taxon>Botryosphaeriales</taxon>
        <taxon>Botryosphaeriaceae</taxon>
        <taxon>Botryosphaeria</taxon>
    </lineage>
</organism>
<reference evidence="10 11" key="1">
    <citation type="submission" date="2020-04" db="EMBL/GenBank/DDBJ databases">
        <title>Genome Assembly and Annotation of Botryosphaeria dothidea sdau 11-99, a Latent Pathogen of Apple Fruit Ring Rot in China.</title>
        <authorList>
            <person name="Yu C."/>
            <person name="Diao Y."/>
            <person name="Lu Q."/>
            <person name="Zhao J."/>
            <person name="Cui S."/>
            <person name="Peng C."/>
            <person name="He B."/>
            <person name="Liu H."/>
        </authorList>
    </citation>
    <scope>NUCLEOTIDE SEQUENCE [LARGE SCALE GENOMIC DNA]</scope>
    <source>
        <strain evidence="10">Sdau11-99</strain>
        <strain evidence="11">sdau11-99</strain>
    </source>
</reference>
<feature type="region of interest" description="Disordered" evidence="7">
    <location>
        <begin position="1035"/>
        <end position="1074"/>
    </location>
</feature>